<dbReference type="InterPro" id="IPR039425">
    <property type="entry name" value="RNA_pol_sigma-70-like"/>
</dbReference>
<dbReference type="SUPFAM" id="SSF88946">
    <property type="entry name" value="Sigma2 domain of RNA polymerase sigma factors"/>
    <property type="match status" value="1"/>
</dbReference>
<evidence type="ECO:0000313" key="6">
    <source>
        <dbReference type="EMBL" id="CUN23076.1"/>
    </source>
</evidence>
<dbReference type="SUPFAM" id="SSF88659">
    <property type="entry name" value="Sigma3 and sigma4 domains of RNA polymerase sigma factors"/>
    <property type="match status" value="1"/>
</dbReference>
<keyword evidence="5" id="KW-0804">Transcription</keyword>
<dbReference type="GO" id="GO:0006352">
    <property type="term" value="P:DNA-templated transcription initiation"/>
    <property type="evidence" value="ECO:0007669"/>
    <property type="project" value="InterPro"/>
</dbReference>
<evidence type="ECO:0000313" key="7">
    <source>
        <dbReference type="Proteomes" id="UP000095591"/>
    </source>
</evidence>
<dbReference type="Gene3D" id="1.10.10.10">
    <property type="entry name" value="Winged helix-like DNA-binding domain superfamily/Winged helix DNA-binding domain"/>
    <property type="match status" value="1"/>
</dbReference>
<protein>
    <submittedName>
        <fullName evidence="6">RNA polymerase sigma factor RpoE</fullName>
    </submittedName>
</protein>
<evidence type="ECO:0000256" key="5">
    <source>
        <dbReference type="ARBA" id="ARBA00023163"/>
    </source>
</evidence>
<dbReference type="AlphaFoldDB" id="A0A173V8S4"/>
<dbReference type="EMBL" id="CYXP01000006">
    <property type="protein sequence ID" value="CUN23076.1"/>
    <property type="molecule type" value="Genomic_DNA"/>
</dbReference>
<dbReference type="Proteomes" id="UP000095591">
    <property type="component" value="Unassembled WGS sequence"/>
</dbReference>
<keyword evidence="4" id="KW-0238">DNA-binding</keyword>
<proteinExistence type="inferred from homology"/>
<dbReference type="Gene3D" id="1.10.1740.10">
    <property type="match status" value="1"/>
</dbReference>
<sequence length="205" mass="24272">METQNERKPLDKLTSEEVRERHDLFNKYVTPNLNLVYKCVIQYSMDKSYIDDNYVEALVNYYNYIDTYDPTRPLATWLHIVCKRFVHNLEMRRTKETKSTDDVKIDNSPEFSYDPLEVSENILGVDNWRDLYDDDILSALETLKPIYREAFILQQAGYKLHEIVEISYQNGNLASKSIDTVKSRLFLARMQLQALLTRDGKRRID</sequence>
<keyword evidence="3" id="KW-0731">Sigma factor</keyword>
<organism evidence="6 7">
    <name type="scientific">Parabacteroides distasonis</name>
    <dbReference type="NCBI Taxonomy" id="823"/>
    <lineage>
        <taxon>Bacteria</taxon>
        <taxon>Pseudomonadati</taxon>
        <taxon>Bacteroidota</taxon>
        <taxon>Bacteroidia</taxon>
        <taxon>Bacteroidales</taxon>
        <taxon>Tannerellaceae</taxon>
        <taxon>Parabacteroides</taxon>
    </lineage>
</organism>
<dbReference type="PANTHER" id="PTHR43133:SF8">
    <property type="entry name" value="RNA POLYMERASE SIGMA FACTOR HI_1459-RELATED"/>
    <property type="match status" value="1"/>
</dbReference>
<dbReference type="InterPro" id="IPR013324">
    <property type="entry name" value="RNA_pol_sigma_r3/r4-like"/>
</dbReference>
<dbReference type="InterPro" id="IPR036388">
    <property type="entry name" value="WH-like_DNA-bd_sf"/>
</dbReference>
<dbReference type="GO" id="GO:0003677">
    <property type="term" value="F:DNA binding"/>
    <property type="evidence" value="ECO:0007669"/>
    <property type="project" value="UniProtKB-KW"/>
</dbReference>
<dbReference type="RefSeq" id="WP_044547003.1">
    <property type="nucleotide sequence ID" value="NZ_CDRH01000987.1"/>
</dbReference>
<gene>
    <name evidence="6" type="ORF">ERS852429_02719</name>
</gene>
<evidence type="ECO:0000256" key="1">
    <source>
        <dbReference type="ARBA" id="ARBA00010641"/>
    </source>
</evidence>
<keyword evidence="2" id="KW-0805">Transcription regulation</keyword>
<evidence type="ECO:0000256" key="2">
    <source>
        <dbReference type="ARBA" id="ARBA00023015"/>
    </source>
</evidence>
<evidence type="ECO:0000256" key="4">
    <source>
        <dbReference type="ARBA" id="ARBA00023125"/>
    </source>
</evidence>
<name>A0A173V8S4_PARDI</name>
<dbReference type="PANTHER" id="PTHR43133">
    <property type="entry name" value="RNA POLYMERASE ECF-TYPE SIGMA FACTO"/>
    <property type="match status" value="1"/>
</dbReference>
<accession>A0A173V8S4</accession>
<dbReference type="InterPro" id="IPR013325">
    <property type="entry name" value="RNA_pol_sigma_r2"/>
</dbReference>
<evidence type="ECO:0000256" key="3">
    <source>
        <dbReference type="ARBA" id="ARBA00023082"/>
    </source>
</evidence>
<reference evidence="6 7" key="1">
    <citation type="submission" date="2015-09" db="EMBL/GenBank/DDBJ databases">
        <authorList>
            <consortium name="Pathogen Informatics"/>
        </authorList>
    </citation>
    <scope>NUCLEOTIDE SEQUENCE [LARGE SCALE GENOMIC DNA]</scope>
    <source>
        <strain evidence="6 7">2789STDY5608872</strain>
    </source>
</reference>
<comment type="similarity">
    <text evidence="1">Belongs to the sigma-70 factor family. ECF subfamily.</text>
</comment>
<dbReference type="GO" id="GO:0016987">
    <property type="term" value="F:sigma factor activity"/>
    <property type="evidence" value="ECO:0007669"/>
    <property type="project" value="UniProtKB-KW"/>
</dbReference>